<reference evidence="2 3" key="1">
    <citation type="submission" date="2021-04" db="EMBL/GenBank/DDBJ databases">
        <title>Description of novel Flavobacterium sp. F-328.</title>
        <authorList>
            <person name="Saticioglu I.B."/>
        </authorList>
    </citation>
    <scope>NUCLEOTIDE SEQUENCE [LARGE SCALE GENOMIC DNA]</scope>
    <source>
        <strain evidence="2 3">F-328</strain>
    </source>
</reference>
<dbReference type="RefSeq" id="WP_210788952.1">
    <property type="nucleotide sequence ID" value="NZ_JAGPXB010000004.1"/>
</dbReference>
<dbReference type="InterPro" id="IPR001173">
    <property type="entry name" value="Glyco_trans_2-like"/>
</dbReference>
<dbReference type="EMBL" id="JAGPXB010000004">
    <property type="protein sequence ID" value="MBQ0908408.1"/>
    <property type="molecule type" value="Genomic_DNA"/>
</dbReference>
<keyword evidence="3" id="KW-1185">Reference proteome</keyword>
<name>A0ABS5D302_9FLAO</name>
<dbReference type="PANTHER" id="PTHR43685">
    <property type="entry name" value="GLYCOSYLTRANSFERASE"/>
    <property type="match status" value="1"/>
</dbReference>
<dbReference type="PANTHER" id="PTHR43685:SF2">
    <property type="entry name" value="GLYCOSYLTRANSFERASE 2-LIKE DOMAIN-CONTAINING PROTEIN"/>
    <property type="match status" value="1"/>
</dbReference>
<evidence type="ECO:0000313" key="3">
    <source>
        <dbReference type="Proteomes" id="UP000679008"/>
    </source>
</evidence>
<dbReference type="Pfam" id="PF00535">
    <property type="entry name" value="Glycos_transf_2"/>
    <property type="match status" value="1"/>
</dbReference>
<evidence type="ECO:0000259" key="1">
    <source>
        <dbReference type="Pfam" id="PF00535"/>
    </source>
</evidence>
<organism evidence="2 3">
    <name type="scientific">Flavobacterium erciyesense</name>
    <dbReference type="NCBI Taxonomy" id="2825842"/>
    <lineage>
        <taxon>Bacteria</taxon>
        <taxon>Pseudomonadati</taxon>
        <taxon>Bacteroidota</taxon>
        <taxon>Flavobacteriia</taxon>
        <taxon>Flavobacteriales</taxon>
        <taxon>Flavobacteriaceae</taxon>
        <taxon>Flavobacterium</taxon>
    </lineage>
</organism>
<dbReference type="Gene3D" id="3.90.550.10">
    <property type="entry name" value="Spore Coat Polysaccharide Biosynthesis Protein SpsA, Chain A"/>
    <property type="match status" value="1"/>
</dbReference>
<dbReference type="CDD" id="cd00761">
    <property type="entry name" value="Glyco_tranf_GTA_type"/>
    <property type="match status" value="1"/>
</dbReference>
<sequence>MNTILKNSPLISIVIPCYNDLKFIEQSVQSALNQTYENIEVILVDDGSDSDTKAVLKRVEPTISKLITQDNQGQSTARNVGIRSAKGEYILVLDSDDFFEPDFCEKALFFFLKNTDIKIVTCQANLLFDNGFSTVSKPRGGTISDFMYFNEAFGSTIFKKIDWERVGGYDEIMRKGFEDWEFYIRVIKDGGCVFVLQEVLFNYRKRNDSTTKRANAIKYELLYYIYTKHQELYKNHFDTFVKNLLLKTEREETEKIKNTERLEFLIGKRILQPFRWFKLFLK</sequence>
<gene>
    <name evidence="2" type="ORF">KBJ98_06810</name>
</gene>
<protein>
    <submittedName>
        <fullName evidence="2">Glycosyltransferase family 2 protein</fullName>
    </submittedName>
</protein>
<dbReference type="InterPro" id="IPR050834">
    <property type="entry name" value="Glycosyltransf_2"/>
</dbReference>
<evidence type="ECO:0000313" key="2">
    <source>
        <dbReference type="EMBL" id="MBQ0908408.1"/>
    </source>
</evidence>
<dbReference type="SUPFAM" id="SSF53448">
    <property type="entry name" value="Nucleotide-diphospho-sugar transferases"/>
    <property type="match status" value="1"/>
</dbReference>
<dbReference type="InterPro" id="IPR029044">
    <property type="entry name" value="Nucleotide-diphossugar_trans"/>
</dbReference>
<dbReference type="Proteomes" id="UP000679008">
    <property type="component" value="Unassembled WGS sequence"/>
</dbReference>
<comment type="caution">
    <text evidence="2">The sequence shown here is derived from an EMBL/GenBank/DDBJ whole genome shotgun (WGS) entry which is preliminary data.</text>
</comment>
<feature type="domain" description="Glycosyltransferase 2-like" evidence="1">
    <location>
        <begin position="12"/>
        <end position="126"/>
    </location>
</feature>
<proteinExistence type="predicted"/>
<accession>A0ABS5D302</accession>